<keyword evidence="9 10" id="KW-0131">Cell cycle</keyword>
<dbReference type="PIRSF" id="PIRSF003097">
    <property type="entry name" value="FtsX"/>
    <property type="match status" value="1"/>
</dbReference>
<keyword evidence="6 11" id="KW-0812">Transmembrane</keyword>
<feature type="transmembrane region" description="Helical" evidence="11">
    <location>
        <begin position="173"/>
        <end position="198"/>
    </location>
</feature>
<organism evidence="14 15">
    <name type="scientific">Clostridium chromiireducens</name>
    <dbReference type="NCBI Taxonomy" id="225345"/>
    <lineage>
        <taxon>Bacteria</taxon>
        <taxon>Bacillati</taxon>
        <taxon>Bacillota</taxon>
        <taxon>Clostridia</taxon>
        <taxon>Eubacteriales</taxon>
        <taxon>Clostridiaceae</taxon>
        <taxon>Clostridium</taxon>
    </lineage>
</organism>
<dbReference type="PANTHER" id="PTHR47755:SF1">
    <property type="entry name" value="CELL DIVISION PROTEIN FTSX"/>
    <property type="match status" value="1"/>
</dbReference>
<evidence type="ECO:0000256" key="6">
    <source>
        <dbReference type="ARBA" id="ARBA00022692"/>
    </source>
</evidence>
<feature type="transmembrane region" description="Helical" evidence="11">
    <location>
        <begin position="23"/>
        <end position="44"/>
    </location>
</feature>
<evidence type="ECO:0000256" key="2">
    <source>
        <dbReference type="ARBA" id="ARBA00007379"/>
    </source>
</evidence>
<dbReference type="EMBL" id="QXDJ01000002">
    <property type="protein sequence ID" value="RII35219.1"/>
    <property type="molecule type" value="Genomic_DNA"/>
</dbReference>
<feature type="domain" description="FtsX extracellular" evidence="13">
    <location>
        <begin position="59"/>
        <end position="154"/>
    </location>
</feature>
<dbReference type="InterPro" id="IPR004513">
    <property type="entry name" value="FtsX"/>
</dbReference>
<comment type="similarity">
    <text evidence="2 10">Belongs to the ABC-4 integral membrane protein family. FtsX subfamily.</text>
</comment>
<protein>
    <recommendedName>
        <fullName evidence="3 10">Cell division protein FtsX</fullName>
    </recommendedName>
</protein>
<keyword evidence="8 10" id="KW-0472">Membrane</keyword>
<evidence type="ECO:0000259" key="13">
    <source>
        <dbReference type="Pfam" id="PF18075"/>
    </source>
</evidence>
<keyword evidence="7 11" id="KW-1133">Transmembrane helix</keyword>
<evidence type="ECO:0000313" key="15">
    <source>
        <dbReference type="Proteomes" id="UP000265930"/>
    </source>
</evidence>
<gene>
    <name evidence="14" type="ORF">D2A34_08405</name>
</gene>
<reference evidence="14 15" key="1">
    <citation type="submission" date="2018-08" db="EMBL/GenBank/DDBJ databases">
        <title>Genome of Clostridium chromiireducens C1, DSM12136.</title>
        <authorList>
            <person name="Xing M."/>
            <person name="Wei Y."/>
            <person name="Ang E.L."/>
            <person name="Zhao H."/>
            <person name="Zhang Y."/>
        </authorList>
    </citation>
    <scope>NUCLEOTIDE SEQUENCE [LARGE SCALE GENOMIC DNA]</scope>
    <source>
        <strain evidence="14 15">C1</strain>
    </source>
</reference>
<dbReference type="AlphaFoldDB" id="A0A399ISD2"/>
<dbReference type="NCBIfam" id="NF038347">
    <property type="entry name" value="FtsX_Gpos"/>
    <property type="match status" value="1"/>
</dbReference>
<dbReference type="Pfam" id="PF18075">
    <property type="entry name" value="FtsX_ECD"/>
    <property type="match status" value="1"/>
</dbReference>
<evidence type="ECO:0000256" key="5">
    <source>
        <dbReference type="ARBA" id="ARBA00022618"/>
    </source>
</evidence>
<dbReference type="InterPro" id="IPR058204">
    <property type="entry name" value="FtsX_firmicutes-type"/>
</dbReference>
<dbReference type="PANTHER" id="PTHR47755">
    <property type="entry name" value="CELL DIVISION PROTEIN FTSX"/>
    <property type="match status" value="1"/>
</dbReference>
<dbReference type="Gene3D" id="3.30.70.3040">
    <property type="match status" value="1"/>
</dbReference>
<evidence type="ECO:0000313" key="14">
    <source>
        <dbReference type="EMBL" id="RII35219.1"/>
    </source>
</evidence>
<comment type="function">
    <text evidence="10">Part of the ABC transporter FtsEX involved in asymmetric cellular division facilitating the initiation of sporulation.</text>
</comment>
<comment type="subcellular location">
    <subcellularLocation>
        <location evidence="1">Cell membrane</location>
        <topology evidence="1">Multi-pass membrane protein</topology>
    </subcellularLocation>
</comment>
<evidence type="ECO:0000256" key="11">
    <source>
        <dbReference type="SAM" id="Phobius"/>
    </source>
</evidence>
<proteinExistence type="inferred from homology"/>
<dbReference type="Proteomes" id="UP000265930">
    <property type="component" value="Unassembled WGS sequence"/>
</dbReference>
<name>A0A399ISD2_9CLOT</name>
<evidence type="ECO:0000256" key="3">
    <source>
        <dbReference type="ARBA" id="ARBA00021907"/>
    </source>
</evidence>
<keyword evidence="4 10" id="KW-1003">Cell membrane</keyword>
<evidence type="ECO:0000256" key="7">
    <source>
        <dbReference type="ARBA" id="ARBA00022989"/>
    </source>
</evidence>
<dbReference type="InterPro" id="IPR003838">
    <property type="entry name" value="ABC3_permease_C"/>
</dbReference>
<feature type="transmembrane region" description="Helical" evidence="11">
    <location>
        <begin position="273"/>
        <end position="292"/>
    </location>
</feature>
<evidence type="ECO:0000256" key="10">
    <source>
        <dbReference type="PIRNR" id="PIRNR003097"/>
    </source>
</evidence>
<evidence type="ECO:0000256" key="1">
    <source>
        <dbReference type="ARBA" id="ARBA00004651"/>
    </source>
</evidence>
<feature type="transmembrane region" description="Helical" evidence="11">
    <location>
        <begin position="218"/>
        <end position="241"/>
    </location>
</feature>
<sequence>MKINTFKYYIIDAFKSLNRNKTISLASVITVTATLFLMGVFILLSQNIQIGMKNVESQLQIQVFLKDGISITDQENINQKLSSIPGISDVEYEDKSEALDKFNKEVSENDNSLLSNYDSSNNPLPNSYIVKLEKPEVSEQVISSIENMPGIESINNDQKFTNKIISISNSLKWISIVLFILMIATSIFLISNTIKLTIFSRRKEIGIMKYVGATDWFIRWPFVIEGAVIGLIGAIASTVLLYSLYKIAFIKINESLLLINLLSPSYITQTLQWQFVLTGILIGAIGSSWSLFKFLKV</sequence>
<evidence type="ECO:0000256" key="4">
    <source>
        <dbReference type="ARBA" id="ARBA00022475"/>
    </source>
</evidence>
<comment type="caution">
    <text evidence="14">The sequence shown here is derived from an EMBL/GenBank/DDBJ whole genome shotgun (WGS) entry which is preliminary data.</text>
</comment>
<dbReference type="GO" id="GO:0051301">
    <property type="term" value="P:cell division"/>
    <property type="evidence" value="ECO:0007669"/>
    <property type="project" value="UniProtKB-KW"/>
</dbReference>
<dbReference type="GO" id="GO:0005886">
    <property type="term" value="C:plasma membrane"/>
    <property type="evidence" value="ECO:0007669"/>
    <property type="project" value="UniProtKB-SubCell"/>
</dbReference>
<feature type="domain" description="ABC3 transporter permease C-terminal" evidence="12">
    <location>
        <begin position="176"/>
        <end position="291"/>
    </location>
</feature>
<dbReference type="RefSeq" id="WP_119366310.1">
    <property type="nucleotide sequence ID" value="NZ_QXDJ01000002.1"/>
</dbReference>
<dbReference type="Pfam" id="PF02687">
    <property type="entry name" value="FtsX"/>
    <property type="match status" value="1"/>
</dbReference>
<accession>A0A399ISD2</accession>
<dbReference type="InterPro" id="IPR040690">
    <property type="entry name" value="FtsX_ECD"/>
</dbReference>
<evidence type="ECO:0000256" key="8">
    <source>
        <dbReference type="ARBA" id="ARBA00023136"/>
    </source>
</evidence>
<evidence type="ECO:0000256" key="9">
    <source>
        <dbReference type="ARBA" id="ARBA00023306"/>
    </source>
</evidence>
<evidence type="ECO:0000259" key="12">
    <source>
        <dbReference type="Pfam" id="PF02687"/>
    </source>
</evidence>
<keyword evidence="5 10" id="KW-0132">Cell division</keyword>